<dbReference type="STRING" id="269796.Rru_A0839"/>
<keyword evidence="3" id="KW-0804">Transcription</keyword>
<dbReference type="EMBL" id="CP000230">
    <property type="protein sequence ID" value="ABC21640.1"/>
    <property type="molecule type" value="Genomic_DNA"/>
</dbReference>
<feature type="domain" description="HTH araC/xylS-type" evidence="5">
    <location>
        <begin position="226"/>
        <end position="323"/>
    </location>
</feature>
<proteinExistence type="predicted"/>
<dbReference type="GO" id="GO:0043565">
    <property type="term" value="F:sequence-specific DNA binding"/>
    <property type="evidence" value="ECO:0007669"/>
    <property type="project" value="InterPro"/>
</dbReference>
<protein>
    <submittedName>
        <fullName evidence="6">Transcriptional regulator, AraC family</fullName>
    </submittedName>
</protein>
<evidence type="ECO:0000259" key="5">
    <source>
        <dbReference type="PROSITE" id="PS01124"/>
    </source>
</evidence>
<organism evidence="6 7">
    <name type="scientific">Rhodospirillum rubrum (strain ATCC 11170 / ATH 1.1.1 / DSM 467 / LMG 4362 / NCIMB 8255 / S1)</name>
    <dbReference type="NCBI Taxonomy" id="269796"/>
    <lineage>
        <taxon>Bacteria</taxon>
        <taxon>Pseudomonadati</taxon>
        <taxon>Pseudomonadota</taxon>
        <taxon>Alphaproteobacteria</taxon>
        <taxon>Rhodospirillales</taxon>
        <taxon>Rhodospirillaceae</taxon>
        <taxon>Rhodospirillum</taxon>
    </lineage>
</organism>
<evidence type="ECO:0000256" key="1">
    <source>
        <dbReference type="ARBA" id="ARBA00023015"/>
    </source>
</evidence>
<dbReference type="PANTHER" id="PTHR47893">
    <property type="entry name" value="REGULATORY PROTEIN PCHR"/>
    <property type="match status" value="1"/>
</dbReference>
<dbReference type="SUPFAM" id="SSF46689">
    <property type="entry name" value="Homeodomain-like"/>
    <property type="match status" value="2"/>
</dbReference>
<evidence type="ECO:0000256" key="3">
    <source>
        <dbReference type="ARBA" id="ARBA00023163"/>
    </source>
</evidence>
<dbReference type="PROSITE" id="PS01124">
    <property type="entry name" value="HTH_ARAC_FAMILY_2"/>
    <property type="match status" value="1"/>
</dbReference>
<evidence type="ECO:0000256" key="4">
    <source>
        <dbReference type="SAM" id="MobiDB-lite"/>
    </source>
</evidence>
<dbReference type="PANTHER" id="PTHR47893:SF1">
    <property type="entry name" value="REGULATORY PROTEIN PCHR"/>
    <property type="match status" value="1"/>
</dbReference>
<gene>
    <name evidence="6" type="ordered locus">Rru_A0839</name>
</gene>
<dbReference type="InterPro" id="IPR053142">
    <property type="entry name" value="PchR_regulatory_protein"/>
</dbReference>
<keyword evidence="1" id="KW-0805">Transcription regulation</keyword>
<dbReference type="InterPro" id="IPR018062">
    <property type="entry name" value="HTH_AraC-typ_CS"/>
</dbReference>
<dbReference type="InterPro" id="IPR018060">
    <property type="entry name" value="HTH_AraC"/>
</dbReference>
<reference evidence="6 7" key="1">
    <citation type="journal article" date="2011" name="Stand. Genomic Sci.">
        <title>Complete genome sequence of Rhodospirillum rubrum type strain (S1).</title>
        <authorList>
            <person name="Munk A.C."/>
            <person name="Copeland A."/>
            <person name="Lucas S."/>
            <person name="Lapidus A."/>
            <person name="Del Rio T.G."/>
            <person name="Barry K."/>
            <person name="Detter J.C."/>
            <person name="Hammon N."/>
            <person name="Israni S."/>
            <person name="Pitluck S."/>
            <person name="Brettin T."/>
            <person name="Bruce D."/>
            <person name="Han C."/>
            <person name="Tapia R."/>
            <person name="Gilna P."/>
            <person name="Schmutz J."/>
            <person name="Larimer F."/>
            <person name="Land M."/>
            <person name="Kyrpides N.C."/>
            <person name="Mavromatis K."/>
            <person name="Richardson P."/>
            <person name="Rohde M."/>
            <person name="Goker M."/>
            <person name="Klenk H.P."/>
            <person name="Zhang Y."/>
            <person name="Roberts G.P."/>
            <person name="Reslewic S."/>
            <person name="Schwartz D.C."/>
        </authorList>
    </citation>
    <scope>NUCLEOTIDE SEQUENCE [LARGE SCALE GENOMIC DNA]</scope>
    <source>
        <strain evidence="7">ATCC 11170 / ATH 1.1.1 / DSM 467 / LMG 4362 / NCIMB 8255 / S1</strain>
    </source>
</reference>
<dbReference type="RefSeq" id="WP_011388594.1">
    <property type="nucleotide sequence ID" value="NC_007643.1"/>
</dbReference>
<dbReference type="Proteomes" id="UP000001929">
    <property type="component" value="Chromosome"/>
</dbReference>
<dbReference type="InterPro" id="IPR009057">
    <property type="entry name" value="Homeodomain-like_sf"/>
</dbReference>
<keyword evidence="7" id="KW-1185">Reference proteome</keyword>
<evidence type="ECO:0000256" key="2">
    <source>
        <dbReference type="ARBA" id="ARBA00023125"/>
    </source>
</evidence>
<dbReference type="eggNOG" id="COG2207">
    <property type="taxonomic scope" value="Bacteria"/>
</dbReference>
<dbReference type="SMART" id="SM00342">
    <property type="entry name" value="HTH_ARAC"/>
    <property type="match status" value="1"/>
</dbReference>
<dbReference type="Gene3D" id="1.10.10.60">
    <property type="entry name" value="Homeodomain-like"/>
    <property type="match status" value="1"/>
</dbReference>
<feature type="region of interest" description="Disordered" evidence="4">
    <location>
        <begin position="12"/>
        <end position="43"/>
    </location>
</feature>
<dbReference type="EnsemblBacteria" id="ABC21640">
    <property type="protein sequence ID" value="ABC21640"/>
    <property type="gene ID" value="Rru_A0839"/>
</dbReference>
<dbReference type="GO" id="GO:0003700">
    <property type="term" value="F:DNA-binding transcription factor activity"/>
    <property type="evidence" value="ECO:0007669"/>
    <property type="project" value="InterPro"/>
</dbReference>
<keyword evidence="2" id="KW-0238">DNA-binding</keyword>
<dbReference type="AlphaFoldDB" id="Q2RW55"/>
<dbReference type="KEGG" id="rru:Rru_A0839"/>
<evidence type="ECO:0000313" key="7">
    <source>
        <dbReference type="Proteomes" id="UP000001929"/>
    </source>
</evidence>
<accession>Q2RW55</accession>
<dbReference type="PATRIC" id="fig|269796.9.peg.893"/>
<dbReference type="HOGENOM" id="CLU_052345_3_0_5"/>
<sequence length="327" mass="34839">MRDLAAPHLGIDTPRPILVGRDDRRAPSPAVARGVPPLPGGADPLAGREDITIRVWTGPSETEWQLKGEIPPLVCIGVLLDGKLEILPQNGPPLTLRAGTTVLHAVARPVAGQDTLPRTGAFRLVDVRYGADAFLPILHALAIAAPPPIRGGGAAAAWDGAIVRQGPTSTAARRVATEILASDGFDDPIRTVYLRAKALELLAVVLRDMASGVAESLPLRDRKRVVLALHLLEECYGETWTTARLACRVGLSEKKLQAGFRQVVGASVHTHLRAMRMAAAMAMLGRGMSVTETAYAIGFSSLSHFSKAFKDHSGMSPQIWAKQHADA</sequence>
<evidence type="ECO:0000313" key="6">
    <source>
        <dbReference type="EMBL" id="ABC21640.1"/>
    </source>
</evidence>
<name>Q2RW55_RHORT</name>
<dbReference type="PROSITE" id="PS00041">
    <property type="entry name" value="HTH_ARAC_FAMILY_1"/>
    <property type="match status" value="1"/>
</dbReference>
<dbReference type="Pfam" id="PF12833">
    <property type="entry name" value="HTH_18"/>
    <property type="match status" value="1"/>
</dbReference>